<keyword evidence="2 4" id="KW-0238">DNA-binding</keyword>
<dbReference type="AlphaFoldDB" id="A0A212Q893"/>
<dbReference type="SUPFAM" id="SSF48498">
    <property type="entry name" value="Tetracyclin repressor-like, C-terminal domain"/>
    <property type="match status" value="1"/>
</dbReference>
<dbReference type="PROSITE" id="PS50977">
    <property type="entry name" value="HTH_TETR_2"/>
    <property type="match status" value="1"/>
</dbReference>
<dbReference type="PROSITE" id="PS01081">
    <property type="entry name" value="HTH_TETR_1"/>
    <property type="match status" value="1"/>
</dbReference>
<dbReference type="Proteomes" id="UP000197065">
    <property type="component" value="Unassembled WGS sequence"/>
</dbReference>
<reference evidence="6 7" key="1">
    <citation type="submission" date="2017-06" db="EMBL/GenBank/DDBJ databases">
        <authorList>
            <person name="Kim H.J."/>
            <person name="Triplett B.A."/>
        </authorList>
    </citation>
    <scope>NUCLEOTIDE SEQUENCE [LARGE SCALE GENOMIC DNA]</scope>
    <source>
        <strain evidence="6 7">B29T1</strain>
    </source>
</reference>
<feature type="DNA-binding region" description="H-T-H motif" evidence="4">
    <location>
        <begin position="44"/>
        <end position="63"/>
    </location>
</feature>
<evidence type="ECO:0000256" key="2">
    <source>
        <dbReference type="ARBA" id="ARBA00023125"/>
    </source>
</evidence>
<dbReference type="OrthoDB" id="9795242at2"/>
<dbReference type="InterPro" id="IPR023772">
    <property type="entry name" value="DNA-bd_HTH_TetR-type_CS"/>
</dbReference>
<keyword evidence="1" id="KW-0805">Transcription regulation</keyword>
<dbReference type="SUPFAM" id="SSF46689">
    <property type="entry name" value="Homeodomain-like"/>
    <property type="match status" value="1"/>
</dbReference>
<evidence type="ECO:0000313" key="6">
    <source>
        <dbReference type="EMBL" id="SNB55591.1"/>
    </source>
</evidence>
<dbReference type="Gene3D" id="1.10.357.10">
    <property type="entry name" value="Tetracycline Repressor, domain 2"/>
    <property type="match status" value="1"/>
</dbReference>
<evidence type="ECO:0000256" key="1">
    <source>
        <dbReference type="ARBA" id="ARBA00023015"/>
    </source>
</evidence>
<evidence type="ECO:0000256" key="3">
    <source>
        <dbReference type="ARBA" id="ARBA00023163"/>
    </source>
</evidence>
<gene>
    <name evidence="6" type="ORF">SAMN07250955_101491</name>
</gene>
<dbReference type="InterPro" id="IPR001647">
    <property type="entry name" value="HTH_TetR"/>
</dbReference>
<keyword evidence="7" id="KW-1185">Reference proteome</keyword>
<sequence length="208" mass="22791">MSEELVSRRAAARSGPGRPRGFDFDTAIERAVETFALHGYHGTSVQHLTEATGLARGSLYKAFADKRDLFMQALEHYTLQSQHRLAQALVQPGPVKEAIRGALAGYGRRCVSWRGRRGCILTTAAMEMVPQDPEIDAVIGRMFRRIQDLFAAAIIRGQANGEISCDLDERAVARFLLTVVQGLRVLGKTGPDEAAIDEVVVLAMRALD</sequence>
<organism evidence="6 7">
    <name type="scientific">Arboricoccus pini</name>
    <dbReference type="NCBI Taxonomy" id="1963835"/>
    <lineage>
        <taxon>Bacteria</taxon>
        <taxon>Pseudomonadati</taxon>
        <taxon>Pseudomonadota</taxon>
        <taxon>Alphaproteobacteria</taxon>
        <taxon>Geminicoccales</taxon>
        <taxon>Geminicoccaceae</taxon>
        <taxon>Arboricoccus</taxon>
    </lineage>
</organism>
<dbReference type="RefSeq" id="WP_088559775.1">
    <property type="nucleotide sequence ID" value="NZ_FYEH01000001.1"/>
</dbReference>
<protein>
    <submittedName>
        <fullName evidence="6">Transcriptional regulator, TetR family</fullName>
    </submittedName>
</protein>
<feature type="domain" description="HTH tetR-type" evidence="5">
    <location>
        <begin position="21"/>
        <end position="81"/>
    </location>
</feature>
<dbReference type="GO" id="GO:0003677">
    <property type="term" value="F:DNA binding"/>
    <property type="evidence" value="ECO:0007669"/>
    <property type="project" value="UniProtKB-UniRule"/>
</dbReference>
<dbReference type="Pfam" id="PF16925">
    <property type="entry name" value="TetR_C_13"/>
    <property type="match status" value="1"/>
</dbReference>
<keyword evidence="3" id="KW-0804">Transcription</keyword>
<evidence type="ECO:0000313" key="7">
    <source>
        <dbReference type="Proteomes" id="UP000197065"/>
    </source>
</evidence>
<evidence type="ECO:0000259" key="5">
    <source>
        <dbReference type="PROSITE" id="PS50977"/>
    </source>
</evidence>
<dbReference type="PANTHER" id="PTHR47506:SF10">
    <property type="entry name" value="TRANSCRIPTIONAL REGULATORY PROTEIN"/>
    <property type="match status" value="1"/>
</dbReference>
<evidence type="ECO:0000256" key="4">
    <source>
        <dbReference type="PROSITE-ProRule" id="PRU00335"/>
    </source>
</evidence>
<dbReference type="PANTHER" id="PTHR47506">
    <property type="entry name" value="TRANSCRIPTIONAL REGULATORY PROTEIN"/>
    <property type="match status" value="1"/>
</dbReference>
<accession>A0A212Q893</accession>
<dbReference type="Gene3D" id="1.10.10.60">
    <property type="entry name" value="Homeodomain-like"/>
    <property type="match status" value="1"/>
</dbReference>
<proteinExistence type="predicted"/>
<dbReference type="InterPro" id="IPR009057">
    <property type="entry name" value="Homeodomain-like_sf"/>
</dbReference>
<name>A0A212Q893_9PROT</name>
<dbReference type="InterPro" id="IPR011075">
    <property type="entry name" value="TetR_C"/>
</dbReference>
<dbReference type="Pfam" id="PF00440">
    <property type="entry name" value="TetR_N"/>
    <property type="match status" value="1"/>
</dbReference>
<dbReference type="EMBL" id="FYEH01000001">
    <property type="protein sequence ID" value="SNB55591.1"/>
    <property type="molecule type" value="Genomic_DNA"/>
</dbReference>
<dbReference type="InterPro" id="IPR036271">
    <property type="entry name" value="Tet_transcr_reg_TetR-rel_C_sf"/>
</dbReference>